<dbReference type="Pfam" id="PF08534">
    <property type="entry name" value="Redoxin"/>
    <property type="match status" value="1"/>
</dbReference>
<dbReference type="Gene3D" id="3.40.30.10">
    <property type="entry name" value="Glutaredoxin"/>
    <property type="match status" value="1"/>
</dbReference>
<dbReference type="Proteomes" id="UP000190285">
    <property type="component" value="Unassembled WGS sequence"/>
</dbReference>
<accession>A0A1T5IVB8</accession>
<sequence length="170" mass="19276">MRKDIIKFGGKPITLRGREIKAGDIAQNFSAVNQDLSKFNFYNDTKGKIKVISVAPSIDTSVCSLQTTTFNQRASEFKDDVEIVTITVDLPFAQKRFCGAKGIENIQVVSDHKDLDFGEKYGFVIDEMRLLSRGIVVVDRDNTVKYVEYVEEVTNEPNYEKALEEVRKLI</sequence>
<proteinExistence type="predicted"/>
<keyword evidence="1 6" id="KW-0575">Peroxidase</keyword>
<keyword evidence="1 6" id="KW-0560">Oxidoreductase</keyword>
<gene>
    <name evidence="6" type="ORF">SAMN02194393_00769</name>
</gene>
<evidence type="ECO:0000313" key="6">
    <source>
        <dbReference type="EMBL" id="SKC42873.1"/>
    </source>
</evidence>
<dbReference type="STRING" id="36842.SAMN02194393_00769"/>
<dbReference type="PROSITE" id="PS51352">
    <property type="entry name" value="THIOREDOXIN_2"/>
    <property type="match status" value="1"/>
</dbReference>
<dbReference type="PANTHER" id="PTHR43110">
    <property type="entry name" value="THIOL PEROXIDASE"/>
    <property type="match status" value="1"/>
</dbReference>
<dbReference type="InterPro" id="IPR002065">
    <property type="entry name" value="TPX"/>
</dbReference>
<dbReference type="InterPro" id="IPR013740">
    <property type="entry name" value="Redoxin"/>
</dbReference>
<dbReference type="InterPro" id="IPR036249">
    <property type="entry name" value="Thioredoxin-like_sf"/>
</dbReference>
<evidence type="ECO:0000256" key="3">
    <source>
        <dbReference type="ARBA" id="ARBA00023157"/>
    </source>
</evidence>
<dbReference type="PANTHER" id="PTHR43110:SF1">
    <property type="entry name" value="THIOL PEROXIDASE"/>
    <property type="match status" value="1"/>
</dbReference>
<organism evidence="6 7">
    <name type="scientific">Maledivibacter halophilus</name>
    <dbReference type="NCBI Taxonomy" id="36842"/>
    <lineage>
        <taxon>Bacteria</taxon>
        <taxon>Bacillati</taxon>
        <taxon>Bacillota</taxon>
        <taxon>Clostridia</taxon>
        <taxon>Peptostreptococcales</taxon>
        <taxon>Caminicellaceae</taxon>
        <taxon>Maledivibacter</taxon>
    </lineage>
</organism>
<evidence type="ECO:0000256" key="4">
    <source>
        <dbReference type="ARBA" id="ARBA00023284"/>
    </source>
</evidence>
<dbReference type="EMBL" id="FUZT01000001">
    <property type="protein sequence ID" value="SKC42873.1"/>
    <property type="molecule type" value="Genomic_DNA"/>
</dbReference>
<keyword evidence="4" id="KW-0676">Redox-active center</keyword>
<dbReference type="AlphaFoldDB" id="A0A1T5IVB8"/>
<reference evidence="6 7" key="1">
    <citation type="submission" date="2017-02" db="EMBL/GenBank/DDBJ databases">
        <authorList>
            <person name="Peterson S.W."/>
        </authorList>
    </citation>
    <scope>NUCLEOTIDE SEQUENCE [LARGE SCALE GENOMIC DNA]</scope>
    <source>
        <strain evidence="6 7">M1</strain>
    </source>
</reference>
<name>A0A1T5IVB8_9FIRM</name>
<keyword evidence="7" id="KW-1185">Reference proteome</keyword>
<dbReference type="OrthoDB" id="9781543at2"/>
<keyword evidence="2" id="KW-0049">Antioxidant</keyword>
<feature type="domain" description="Thioredoxin" evidence="5">
    <location>
        <begin position="20"/>
        <end position="170"/>
    </location>
</feature>
<dbReference type="NCBIfam" id="NF001808">
    <property type="entry name" value="PRK00522.1"/>
    <property type="match status" value="1"/>
</dbReference>
<evidence type="ECO:0000259" key="5">
    <source>
        <dbReference type="PROSITE" id="PS51352"/>
    </source>
</evidence>
<protein>
    <submittedName>
        <fullName evidence="6">Thiol peroxidase (Atypical 2-Cys peroxiredoxin)</fullName>
    </submittedName>
</protein>
<dbReference type="CDD" id="cd03014">
    <property type="entry name" value="PRX_Atyp2cys"/>
    <property type="match status" value="1"/>
</dbReference>
<keyword evidence="3" id="KW-1015">Disulfide bond</keyword>
<dbReference type="RefSeq" id="WP_079489447.1">
    <property type="nucleotide sequence ID" value="NZ_FUZT01000001.1"/>
</dbReference>
<dbReference type="SUPFAM" id="SSF52833">
    <property type="entry name" value="Thioredoxin-like"/>
    <property type="match status" value="1"/>
</dbReference>
<dbReference type="GO" id="GO:0008379">
    <property type="term" value="F:thioredoxin peroxidase activity"/>
    <property type="evidence" value="ECO:0007669"/>
    <property type="project" value="InterPro"/>
</dbReference>
<evidence type="ECO:0000256" key="2">
    <source>
        <dbReference type="ARBA" id="ARBA00022862"/>
    </source>
</evidence>
<evidence type="ECO:0000256" key="1">
    <source>
        <dbReference type="ARBA" id="ARBA00022559"/>
    </source>
</evidence>
<dbReference type="InterPro" id="IPR050455">
    <property type="entry name" value="Tpx_Peroxidase_subfamily"/>
</dbReference>
<dbReference type="InterPro" id="IPR013766">
    <property type="entry name" value="Thioredoxin_domain"/>
</dbReference>
<evidence type="ECO:0000313" key="7">
    <source>
        <dbReference type="Proteomes" id="UP000190285"/>
    </source>
</evidence>